<dbReference type="Pfam" id="PF14900">
    <property type="entry name" value="DUF4493"/>
    <property type="match status" value="1"/>
</dbReference>
<feature type="domain" description="Endonuclease YhcR N-terminal" evidence="1">
    <location>
        <begin position="253"/>
        <end position="348"/>
    </location>
</feature>
<name>A0A644VRW9_9ZZZZ</name>
<comment type="caution">
    <text evidence="2">The sequence shown here is derived from an EMBL/GenBank/DDBJ whole genome shotgun (WGS) entry which is preliminary data.</text>
</comment>
<organism evidence="2">
    <name type="scientific">bioreactor metagenome</name>
    <dbReference type="NCBI Taxonomy" id="1076179"/>
    <lineage>
        <taxon>unclassified sequences</taxon>
        <taxon>metagenomes</taxon>
        <taxon>ecological metagenomes</taxon>
    </lineage>
</organism>
<dbReference type="AlphaFoldDB" id="A0A644VRW9"/>
<dbReference type="InterPro" id="IPR027840">
    <property type="entry name" value="DUF4493"/>
</dbReference>
<proteinExistence type="predicted"/>
<evidence type="ECO:0000313" key="2">
    <source>
        <dbReference type="EMBL" id="MPL94076.1"/>
    </source>
</evidence>
<accession>A0A644VRW9</accession>
<gene>
    <name evidence="2" type="ORF">SDC9_40224</name>
</gene>
<reference evidence="2" key="1">
    <citation type="submission" date="2019-08" db="EMBL/GenBank/DDBJ databases">
        <authorList>
            <person name="Kucharzyk K."/>
            <person name="Murdoch R.W."/>
            <person name="Higgins S."/>
            <person name="Loffler F."/>
        </authorList>
    </citation>
    <scope>NUCLEOTIDE SEQUENCE</scope>
</reference>
<dbReference type="InterPro" id="IPR045939">
    <property type="entry name" value="YhcR_N"/>
</dbReference>
<protein>
    <recommendedName>
        <fullName evidence="1">Endonuclease YhcR N-terminal domain-containing protein</fullName>
    </recommendedName>
</protein>
<evidence type="ECO:0000259" key="1">
    <source>
        <dbReference type="Pfam" id="PF19886"/>
    </source>
</evidence>
<dbReference type="Pfam" id="PF19886">
    <property type="entry name" value="DUF6359"/>
    <property type="match status" value="1"/>
</dbReference>
<sequence length="351" mass="38282">MKRVIFLVAILAAGCQGLTLTDGGEATLRLRITSEDVLTKASLRPLPDTNLMRLIVRSSYDDTLYNGLYGARPEEMKLEAGEYFVEVFSHKHKAPAFDSPCWADARQVTLTSGTTKSLNLQIRQVNAGISLGFSSEFMSKYSAYTPELYTAEGASAYNYGEERFLYVNPGKFYVRLKPSLSTATPVPLFSKSVSAKEMLTINLKLAAGDSSFLGRGITIDTTYAFKLDTLLIDGNDGSSRAKAISLSRLSEFEGMKVWVKGYIVGGDVSADSVKYVSPFTKASHMAIAEEPGERLRAKCFGVSLPSGKIQDQFSLVAFPEHLSRRVWVKGTVVSSYLGGPGINPVTEAILE</sequence>
<dbReference type="PROSITE" id="PS51257">
    <property type="entry name" value="PROKAR_LIPOPROTEIN"/>
    <property type="match status" value="1"/>
</dbReference>
<dbReference type="EMBL" id="VSSQ01000413">
    <property type="protein sequence ID" value="MPL94076.1"/>
    <property type="molecule type" value="Genomic_DNA"/>
</dbReference>